<evidence type="ECO:0008006" key="3">
    <source>
        <dbReference type="Google" id="ProtNLM"/>
    </source>
</evidence>
<gene>
    <name evidence="1" type="ORF">BpsS36_00022</name>
</gene>
<organism evidence="1 2">
    <name type="scientific">Bacillus phage vB_BpsS-36</name>
    <dbReference type="NCBI Taxonomy" id="2419622"/>
    <lineage>
        <taxon>Viruses</taxon>
        <taxon>Duplodnaviria</taxon>
        <taxon>Heunggongvirae</taxon>
        <taxon>Uroviricota</taxon>
        <taxon>Caudoviricetes</taxon>
        <taxon>Ehrlichviridae</taxon>
        <taxon>Nairobivirus</taxon>
        <taxon>Nairobivirus nv36</taxon>
    </lineage>
</organism>
<accession>A0A3G3BWY7</accession>
<proteinExistence type="predicted"/>
<evidence type="ECO:0000313" key="1">
    <source>
        <dbReference type="EMBL" id="AYP68728.1"/>
    </source>
</evidence>
<protein>
    <recommendedName>
        <fullName evidence="3">Minor tail protein</fullName>
    </recommendedName>
</protein>
<keyword evidence="2" id="KW-1185">Reference proteome</keyword>
<evidence type="ECO:0000313" key="2">
    <source>
        <dbReference type="Proteomes" id="UP000275945"/>
    </source>
</evidence>
<name>A0A3G3BWY7_9CAUD</name>
<reference evidence="1 2" key="1">
    <citation type="submission" date="2018-09" db="EMBL/GenBank/DDBJ databases">
        <title>Comparative Genomic Analysis of Eight Novel Haloalkaliphilic Bacteriophages from Lake Elmenteita, Kenya.</title>
        <authorList>
            <person name="Akhwale J.K."/>
        </authorList>
    </citation>
    <scope>NUCLEOTIDE SEQUENCE [LARGE SCALE GENOMIC DNA]</scope>
</reference>
<dbReference type="Proteomes" id="UP000275945">
    <property type="component" value="Segment"/>
</dbReference>
<dbReference type="EMBL" id="MH884513">
    <property type="protein sequence ID" value="AYP68728.1"/>
    <property type="molecule type" value="Genomic_DNA"/>
</dbReference>
<sequence>MQTIERGGYSREEILDVLHGKYGSRVVKFRYDLLDNDDNYKGELGRVLNGEVSMSAFSTIKRTARFTLEEETIDVHSYFTWQDVGHWRWSDLEDSNITRWSEAYTTERDAEKKIDWLTDKIQPFVLFKMPDDNWIEFPLGIFIPATPVQRDTAGGEVRREVEAYDGLVVLNQDRFTERWTVRAGTTYKKAVEDILKGAGVNKFNLEFTGNITLNNDKEYGVGTTKLEAINDLLSTTNNVPLWVDAYGYYTSYPYRSPAQRGADYTYDTDELSIVVQGIEEELDIFDVPNSWVVTVSNPESTPMVARRENRSSSSPTSIQNRRRTIVDFREIEDISSRDALESYVDRIAFESSQVFGRVRFKTPIMPFHEYYDVLRFKYDPLEINDLYAETSWTIKLTAGAYMEHEARRVVEI</sequence>